<reference evidence="3" key="1">
    <citation type="submission" date="2017-02" db="UniProtKB">
        <authorList>
            <consortium name="WormBaseParasite"/>
        </authorList>
    </citation>
    <scope>IDENTIFICATION</scope>
</reference>
<reference evidence="1 2" key="2">
    <citation type="submission" date="2018-11" db="EMBL/GenBank/DDBJ databases">
        <authorList>
            <consortium name="Pathogen Informatics"/>
        </authorList>
    </citation>
    <scope>NUCLEOTIDE SEQUENCE [LARGE SCALE GENOMIC DNA]</scope>
</reference>
<accession>A0A0M3JHM2</accession>
<evidence type="ECO:0000313" key="1">
    <source>
        <dbReference type="EMBL" id="VDK28074.1"/>
    </source>
</evidence>
<evidence type="ECO:0000313" key="3">
    <source>
        <dbReference type="WBParaSite" id="ASIM_0000713601-mRNA-1"/>
    </source>
</evidence>
<keyword evidence="2" id="KW-1185">Reference proteome</keyword>
<dbReference type="Proteomes" id="UP000267096">
    <property type="component" value="Unassembled WGS sequence"/>
</dbReference>
<dbReference type="AlphaFoldDB" id="A0A0M3JHM2"/>
<dbReference type="EMBL" id="UYRR01015795">
    <property type="protein sequence ID" value="VDK28074.1"/>
    <property type="molecule type" value="Genomic_DNA"/>
</dbReference>
<name>A0A0M3JHM2_ANISI</name>
<evidence type="ECO:0000313" key="2">
    <source>
        <dbReference type="Proteomes" id="UP000267096"/>
    </source>
</evidence>
<dbReference type="WBParaSite" id="ASIM_0000713601-mRNA-1">
    <property type="protein sequence ID" value="ASIM_0000713601-mRNA-1"/>
    <property type="gene ID" value="ASIM_0000713601"/>
</dbReference>
<protein>
    <submittedName>
        <fullName evidence="3">Proteasome assembly chaperone 1</fullName>
    </submittedName>
</protein>
<proteinExistence type="predicted"/>
<organism evidence="3">
    <name type="scientific">Anisakis simplex</name>
    <name type="common">Herring worm</name>
    <dbReference type="NCBI Taxonomy" id="6269"/>
    <lineage>
        <taxon>Eukaryota</taxon>
        <taxon>Metazoa</taxon>
        <taxon>Ecdysozoa</taxon>
        <taxon>Nematoda</taxon>
        <taxon>Chromadorea</taxon>
        <taxon>Rhabditida</taxon>
        <taxon>Spirurina</taxon>
        <taxon>Ascaridomorpha</taxon>
        <taxon>Ascaridoidea</taxon>
        <taxon>Anisakidae</taxon>
        <taxon>Anisakis</taxon>
        <taxon>Anisakis simplex complex</taxon>
    </lineage>
</organism>
<sequence>MRLYLKECDDFRGSIETLVIYNDFRGCNIIEREYISETIIYQCVQKYDANFCYKIIAVCASMYSVPYTEGPVQRLPQNVVKCLYSNDVLVLCRAKHGTAFCNNLAAACSKLTNIPVPQITPDVAYVLPKPVADCMQKGSNFALAFGSAFREIRSGVIGLDH</sequence>
<gene>
    <name evidence="1" type="ORF">ASIM_LOCUS6905</name>
</gene>